<feature type="region of interest" description="Disordered" evidence="1">
    <location>
        <begin position="191"/>
        <end position="230"/>
    </location>
</feature>
<evidence type="ECO:0000313" key="5">
    <source>
        <dbReference type="EMBL" id="KEQ70741.1"/>
    </source>
</evidence>
<reference evidence="5 6" key="1">
    <citation type="journal article" date="2014" name="BMC Genomics">
        <title>Genome sequencing of four Aureobasidium pullulans varieties: biotechnological potential, stress tolerance, and description of new species.</title>
        <authorList>
            <person name="Gostin Ar C."/>
            <person name="Ohm R.A."/>
            <person name="Kogej T."/>
            <person name="Sonjak S."/>
            <person name="Turk M."/>
            <person name="Zajc J."/>
            <person name="Zalar P."/>
            <person name="Grube M."/>
            <person name="Sun H."/>
            <person name="Han J."/>
            <person name="Sharma A."/>
            <person name="Chiniquy J."/>
            <person name="Ngan C.Y."/>
            <person name="Lipzen A."/>
            <person name="Barry K."/>
            <person name="Grigoriev I.V."/>
            <person name="Gunde-Cimerman N."/>
        </authorList>
    </citation>
    <scope>NUCLEOTIDE SEQUENCE [LARGE SCALE GENOMIC DNA]</scope>
    <source>
        <strain evidence="5 6">CBS 147.97</strain>
    </source>
</reference>
<feature type="region of interest" description="Disordered" evidence="1">
    <location>
        <begin position="554"/>
        <end position="580"/>
    </location>
</feature>
<feature type="region of interest" description="Disordered" evidence="1">
    <location>
        <begin position="1213"/>
        <end position="1233"/>
    </location>
</feature>
<accession>A0A074X7Y7</accession>
<keyword evidence="6" id="KW-1185">Reference proteome</keyword>
<name>A0A074X7Y7_9PEZI</name>
<dbReference type="RefSeq" id="XP_013424798.1">
    <property type="nucleotide sequence ID" value="XM_013569344.1"/>
</dbReference>
<keyword evidence="2" id="KW-0472">Membrane</keyword>
<feature type="compositionally biased region" description="Basic and acidic residues" evidence="1">
    <location>
        <begin position="119"/>
        <end position="138"/>
    </location>
</feature>
<dbReference type="OrthoDB" id="10051416at2759"/>
<feature type="domain" description="Csf1 N-terminal" evidence="3">
    <location>
        <begin position="582"/>
        <end position="870"/>
    </location>
</feature>
<feature type="domain" description="Csf1 N-terminal" evidence="3">
    <location>
        <begin position="154"/>
        <end position="552"/>
    </location>
</feature>
<dbReference type="GO" id="GO:0016020">
    <property type="term" value="C:membrane"/>
    <property type="evidence" value="ECO:0007669"/>
    <property type="project" value="InterPro"/>
</dbReference>
<sequence length="3222" mass="358626">MASNGLTATPLGQQGGFNWLFLVDLIVCGILALFFIFYFNRTVSTIVSYAIRAWTWHKYRAYIDITSFQLSLLGGRLFFKSIRYHGHNQTVFVHDGNITWRYWLRQVQEPLIMQKVSRRHGDSDSDHTTSDTSQEKTRPRSKSVGKAEAADGNRQRNLPCRIFVKVKGVEAFLYNQSPVYDNIIAGLQNEARKKDPNIPSADMPTRDPSKETTSPDDLNRQETASTVDESVLAETASRTTTRTVTHESAIPAFLRMFPVEIECKKAAAAVGNDFTQSIVTAKLENALGRIDADEAGSLDLYKLMFNFDFHDINVALKPNTDYRMSQMQAAARLEKGEESKPRKGRSLFGLHPIRRTGKILRSIMHAIMWLFTWHRNSKGSIRTASLLSEDEVLDEESGRLPGEAQWQGLARYLDETGNEHNEWDSVEYARFSNIADVKKASMSFYWDVPGVVSKSHFAGQSSFLDELNGPSAPEYGLNLSVDGAVINYGPWADRQRITLQNVFFPAPYHDAVPAQRLAVDQNRIATVFKLFFCLESDIILRIPTREASKDWKWQGRAEGHQAHKTPDVGVRKRRGKGTKKWFKKEQQSTGADIRPFGWLDVKVAADTTINYAMDMYARHDGFHNTLSLDVKGTEISSSVNHAMLWKAGNLFLEGDLSNPLRWNALRKWLFKVHCDGLDLYILRDHLFLLTDLIADWGMGPPPDFYTFVPFVYSLDINFKKFKLYLNANDANIVNDPSDLEDNNFLILNGEELHAALEIPIDQYRPAQNSIKFDVLAKDLSLDISNPPRITLHSLLRQKRLATLKKLTLGGSHTLFVEQAPGLTDMLQMDICGTDLELQAYGYLVRMFINVKENYFGEFLHFKTLEEYQNAGSDAANAETNMVGRFAFRPANDLDVVLCITAEHPIIMLPANLYSAETYIKLELPVASMDLRVANYYLDLAVDVSPVSMSWSGIPNDDNGFDDSLPQVVLENASVAGHRLFGLPPTEPAYVSNWDVTLGSVSGECSLDFIQHLAKAGRAIAFALDDFENALPLAQTAEIPEAVFLRLKTGSVCLWLNEGKSAIRLYSEPITLNQNDRADGLFSSRMHLQIPNITATCVDSDSMAHRGSRDDVQPAKCIAFIQTSLDMSMVQRKAHFNMEREKQQTHMRQQDARTGRAKFLIARRGSGASQDQADNDDDARLPDPPSMALPRLPEPLQKGPLKMGLAADGSVKSSLLSNSSIGPTSTRKALPKGDLDDVARSRPAMYYSNSATSQPLGTMGLWSPFSVPDPQQLDVAADLSKVPQFSTVVEEADDISETSSQSDLSINLDQDGDLDQQTFMIRMIPGIRIYVEPRISETIVNIVTALQPKRSEDVIDAFQMDVMGKVQQVQDQKKSRRSIVELNLIVPSIDARLFNDQKLDMSRTTAMPVQDQLDVGLSHLALTLRFKPIPETETGTALTMHLTLESALAKFSNPLEKSKISDYAIRLGFDDVLIWMVLSRSKSVHVSFQDLLGVVSGNQADYLASVFSRYAAIGARIQKQADAVEIGSKARLRNLTDYLTEHADVSTDPPYLSRMTYVLRAFPDHFRNQESWKIVARFRHIYECLSDEGHVDLEQQLADGIDTLKKTSSILETWAAWCSWDIPNVEQTQVFKLLLGDTEAKIPEEDIEPLDLTLRAGVVRIAVESGKASSEVSLGSLTIGVTVIPPSLPSGLMLVEENLRSKTVFQAHTAASVLRLNWDILEQADAFIDIYFEQVSHTLDDLPDPPEKQVLEDLSFRQDFHVVLSTDEGSIELNTINLRHVSTCNNLKLSLIGSDKASQDYGECISLLISARKAFTELHSPEQRIWRTDLVSPSIYIDVKQTIREHTTAINVGGSYGQLHISLEQEALGLLEIVDHLLVDEVAYIQRFQQHIQKEQKKSVETRGGPKPERELKLNVAFLAGTFSLNVALLKALSLSVKGDTANLRVRPTSGSSPAWSVELHLGSMEHALVRKEDGSKRQRAVFHTPPASSTLNLELTEKQVNINFTGIMEEVLLEASAVQSVLSILNRPEVQSVLETIRDQVSDLRKRVDQTLKTDEKDVKPKVVHEESRLVVYDINTALAGFKVIAIAPVLTAGTARAELTLGLGAVHAVVTNKSRKASDSFPDIRGKIQDIGAVLTLIEDGKRRPCGHISVSVAVDCCTQEPPTGPMTRDIKARSESFDIFAYADTASTVVDIVTHVHRKIMDLDLSKEVEYLRRLRHSRAKRRKSIPPPAPDSIKEEEENAMTDAPTTRPALLDFSLDLRKIRVVWVVIKNRSITGDQEPQDLEVSFSRVHLAIQKQNEARLSIQDLQVQVAPKKHKAFERSDNSALLPEVVFTVRYESGKDGIRIACQAAGQALDIRLDSGFVVPVSMLQNSISAAIEQYRAAKLNWQADATPDDTKSTPRASPFGDKRLASLQADVNFKGALFYIQGDAPNQPGTPLRPAHVDLPYKRNRAASHASHDTIATSLRAPGIAIKVEYSNLPDKEQILNGEIKVDASSNTVYPELVPIVLQITHGVKEVVRHGEEERKTPSTPKIAQEQALKLQRLRGEDDSLLTSDPSQFLGQMKLNLGLRICKQEFGLSCQPLARVNAKSQIEDIYITMSTINSHQFGHFFALSATVTKLGASVQHVYSRESTFSFDMESISMSLMNSRHLTGGSSGVSMVLKVSPTRTALNVRQIQDLLIFREIWFPPELRDTTAMSPEPSSQESDKLVVQRYQQVSAAAAFPWNATVTVAELAVDLDLGQSIGKSSLSIKNLWASSKKSSTWKQDLCVGVDEVSVNSTGRMSGFVELSNVSVRTSIEWPSADRQEHKAPLIQAAIGFGGISAKTALDYQPFAFADIEAFNFLMYNVRDGPHAPDRLKAILEGEKVYVFCTATSPAQAVGLYQAFDRLIQEKQTAYSQSMVDLDKQLRRRSVSKVQSKSGPSPPPAPIRKHTTERSKSKFPIILDTDVMVMLKSVCFGAFPSTFFDNQILKMEASEIQARFAVGLEDERVHSNLSMTLGQLQVALAQVKRISVPKTLGDISIEEVVSSATGAKGGIILRVPKVIASMQTWQQPNDNNIDYIFKSLFEGKVDVGWNYSRISFIRGMWETHSRSLASRLGKPLPESAVKITADKPQRPELSTSTPENAAVKIDGHAEQGKITAVVNVPQSRYEYTALEAPIIETPQLRDMGEATPPLEWIGLHRERLPNVTHQVVIVTLLEVAKEVEDAYERILGSGIRS</sequence>
<keyword evidence="2" id="KW-1133">Transmembrane helix</keyword>
<feature type="compositionally biased region" description="Low complexity" evidence="1">
    <location>
        <begin position="1213"/>
        <end position="1224"/>
    </location>
</feature>
<feature type="region of interest" description="Disordered" evidence="1">
    <location>
        <begin position="1162"/>
        <end position="1198"/>
    </location>
</feature>
<evidence type="ECO:0008006" key="7">
    <source>
        <dbReference type="Google" id="ProtNLM"/>
    </source>
</evidence>
<feature type="compositionally biased region" description="Basic residues" evidence="1">
    <location>
        <begin position="571"/>
        <end position="580"/>
    </location>
</feature>
<gene>
    <name evidence="5" type="ORF">M436DRAFT_52712</name>
</gene>
<feature type="domain" description="Csf1 C-terminal region" evidence="4">
    <location>
        <begin position="2467"/>
        <end position="3218"/>
    </location>
</feature>
<dbReference type="EMBL" id="KL584716">
    <property type="protein sequence ID" value="KEQ70741.1"/>
    <property type="molecule type" value="Genomic_DNA"/>
</dbReference>
<feature type="transmembrane region" description="Helical" evidence="2">
    <location>
        <begin position="20"/>
        <end position="40"/>
    </location>
</feature>
<evidence type="ECO:0000313" key="6">
    <source>
        <dbReference type="Proteomes" id="UP000027730"/>
    </source>
</evidence>
<dbReference type="GO" id="GO:0006113">
    <property type="term" value="P:fermentation"/>
    <property type="evidence" value="ECO:0007669"/>
    <property type="project" value="InterPro"/>
</dbReference>
<evidence type="ECO:0000256" key="1">
    <source>
        <dbReference type="SAM" id="MobiDB-lite"/>
    </source>
</evidence>
<dbReference type="Pfam" id="PF25038">
    <property type="entry name" value="Csf1_C"/>
    <property type="match status" value="1"/>
</dbReference>
<dbReference type="STRING" id="1043004.A0A074X7Y7"/>
<feature type="compositionally biased region" description="Polar residues" evidence="1">
    <location>
        <begin position="211"/>
        <end position="228"/>
    </location>
</feature>
<feature type="region of interest" description="Disordered" evidence="1">
    <location>
        <begin position="116"/>
        <end position="152"/>
    </location>
</feature>
<evidence type="ECO:0000259" key="3">
    <source>
        <dbReference type="Pfam" id="PF21678"/>
    </source>
</evidence>
<dbReference type="Pfam" id="PF21678">
    <property type="entry name" value="Csf1_N"/>
    <property type="match status" value="2"/>
</dbReference>
<organism evidence="5 6">
    <name type="scientific">Aureobasidium namibiae CBS 147.97</name>
    <dbReference type="NCBI Taxonomy" id="1043004"/>
    <lineage>
        <taxon>Eukaryota</taxon>
        <taxon>Fungi</taxon>
        <taxon>Dikarya</taxon>
        <taxon>Ascomycota</taxon>
        <taxon>Pezizomycotina</taxon>
        <taxon>Dothideomycetes</taxon>
        <taxon>Dothideomycetidae</taxon>
        <taxon>Dothideales</taxon>
        <taxon>Saccotheciaceae</taxon>
        <taxon>Aureobasidium</taxon>
    </lineage>
</organism>
<feature type="compositionally biased region" description="Basic and acidic residues" evidence="1">
    <location>
        <begin position="554"/>
        <end position="570"/>
    </location>
</feature>
<feature type="region of interest" description="Disordered" evidence="1">
    <location>
        <begin position="2220"/>
        <end position="2247"/>
    </location>
</feature>
<feature type="region of interest" description="Disordered" evidence="1">
    <location>
        <begin position="2916"/>
        <end position="2939"/>
    </location>
</feature>
<protein>
    <recommendedName>
        <fullName evidence="7">Fermentation associated protein</fullName>
    </recommendedName>
</protein>
<dbReference type="InterPro" id="IPR029636">
    <property type="entry name" value="Csf1"/>
</dbReference>
<keyword evidence="2" id="KW-0812">Transmembrane</keyword>
<dbReference type="PANTHER" id="PTHR32085">
    <property type="entry name" value="PROTEIN CSF1"/>
    <property type="match status" value="1"/>
</dbReference>
<dbReference type="Proteomes" id="UP000027730">
    <property type="component" value="Unassembled WGS sequence"/>
</dbReference>
<proteinExistence type="predicted"/>
<dbReference type="GeneID" id="25411645"/>
<dbReference type="HOGENOM" id="CLU_000126_1_0_1"/>
<dbReference type="InterPro" id="IPR048636">
    <property type="entry name" value="Csf1_N"/>
</dbReference>
<evidence type="ECO:0000259" key="4">
    <source>
        <dbReference type="Pfam" id="PF25038"/>
    </source>
</evidence>
<dbReference type="InterPro" id="IPR056779">
    <property type="entry name" value="Csf1_C"/>
</dbReference>
<evidence type="ECO:0000256" key="2">
    <source>
        <dbReference type="SAM" id="Phobius"/>
    </source>
</evidence>
<dbReference type="PANTHER" id="PTHR32085:SF3">
    <property type="entry name" value="PROTEIN CSF1"/>
    <property type="match status" value="1"/>
</dbReference>